<dbReference type="Gene3D" id="3.20.20.140">
    <property type="entry name" value="Metal-dependent hydrolases"/>
    <property type="match status" value="1"/>
</dbReference>
<keyword evidence="1" id="KW-0378">Hydrolase</keyword>
<dbReference type="Pfam" id="PF01979">
    <property type="entry name" value="Amidohydro_1"/>
    <property type="match status" value="1"/>
</dbReference>
<name>A0ABW7QE40_9MICO</name>
<dbReference type="RefSeq" id="WP_397557133.1">
    <property type="nucleotide sequence ID" value="NZ_JBIQWL010000005.1"/>
</dbReference>
<comment type="caution">
    <text evidence="3">The sequence shown here is derived from an EMBL/GenBank/DDBJ whole genome shotgun (WGS) entry which is preliminary data.</text>
</comment>
<dbReference type="SUPFAM" id="SSF51338">
    <property type="entry name" value="Composite domain of metallo-dependent hydrolases"/>
    <property type="match status" value="1"/>
</dbReference>
<feature type="non-terminal residue" evidence="3">
    <location>
        <position position="148"/>
    </location>
</feature>
<organism evidence="3 4">
    <name type="scientific">Microbacterium alkaliflavum</name>
    <dbReference type="NCBI Taxonomy" id="3248839"/>
    <lineage>
        <taxon>Bacteria</taxon>
        <taxon>Bacillati</taxon>
        <taxon>Actinomycetota</taxon>
        <taxon>Actinomycetes</taxon>
        <taxon>Micrococcales</taxon>
        <taxon>Microbacteriaceae</taxon>
        <taxon>Microbacterium</taxon>
    </lineage>
</organism>
<protein>
    <submittedName>
        <fullName evidence="3">Amidohydrolase family protein</fullName>
    </submittedName>
</protein>
<evidence type="ECO:0000313" key="3">
    <source>
        <dbReference type="EMBL" id="MFH8251684.1"/>
    </source>
</evidence>
<sequence length="148" mass="15093">MTRTIIQGGHIATVDSVGTEHKTGHVVIDDGVITAVGAGPAPERDGADVVDATGCLVTPGLVNTHHHLYQWLTRGHAQDSILFDWLTTLYPLWSRIDADLTAAGAAGAMAVLARSGCTTVGDHHYVFPDGSGDIVGGLVQSAAGGGGG</sequence>
<dbReference type="PANTHER" id="PTHR43794:SF11">
    <property type="entry name" value="AMIDOHYDROLASE-RELATED DOMAIN-CONTAINING PROTEIN"/>
    <property type="match status" value="1"/>
</dbReference>
<evidence type="ECO:0000259" key="2">
    <source>
        <dbReference type="Pfam" id="PF01979"/>
    </source>
</evidence>
<dbReference type="InterPro" id="IPR050287">
    <property type="entry name" value="MTA/SAH_deaminase"/>
</dbReference>
<dbReference type="SUPFAM" id="SSF51556">
    <property type="entry name" value="Metallo-dependent hydrolases"/>
    <property type="match status" value="1"/>
</dbReference>
<accession>A0ABW7QE40</accession>
<dbReference type="EMBL" id="JBIQWL010000005">
    <property type="protein sequence ID" value="MFH8251684.1"/>
    <property type="molecule type" value="Genomic_DNA"/>
</dbReference>
<feature type="domain" description="Amidohydrolase-related" evidence="2">
    <location>
        <begin position="56"/>
        <end position="126"/>
    </location>
</feature>
<evidence type="ECO:0000256" key="1">
    <source>
        <dbReference type="ARBA" id="ARBA00022801"/>
    </source>
</evidence>
<dbReference type="PANTHER" id="PTHR43794">
    <property type="entry name" value="AMINOHYDROLASE SSNA-RELATED"/>
    <property type="match status" value="1"/>
</dbReference>
<reference evidence="3 4" key="1">
    <citation type="submission" date="2024-09" db="EMBL/GenBank/DDBJ databases">
        <authorList>
            <person name="Pan X."/>
        </authorList>
    </citation>
    <scope>NUCLEOTIDE SEQUENCE [LARGE SCALE GENOMIC DNA]</scope>
    <source>
        <strain evidence="3 4">B2969</strain>
    </source>
</reference>
<dbReference type="Proteomes" id="UP001610861">
    <property type="component" value="Unassembled WGS sequence"/>
</dbReference>
<dbReference type="InterPro" id="IPR006680">
    <property type="entry name" value="Amidohydro-rel"/>
</dbReference>
<keyword evidence="4" id="KW-1185">Reference proteome</keyword>
<evidence type="ECO:0000313" key="4">
    <source>
        <dbReference type="Proteomes" id="UP001610861"/>
    </source>
</evidence>
<dbReference type="InterPro" id="IPR011059">
    <property type="entry name" value="Metal-dep_hydrolase_composite"/>
</dbReference>
<dbReference type="Gene3D" id="2.30.40.10">
    <property type="entry name" value="Urease, subunit C, domain 1"/>
    <property type="match status" value="1"/>
</dbReference>
<gene>
    <name evidence="3" type="ORF">ACH3VR_15055</name>
</gene>
<dbReference type="InterPro" id="IPR032466">
    <property type="entry name" value="Metal_Hydrolase"/>
</dbReference>
<proteinExistence type="predicted"/>